<feature type="compositionally biased region" description="Basic and acidic residues" evidence="5">
    <location>
        <begin position="1"/>
        <end position="11"/>
    </location>
</feature>
<protein>
    <submittedName>
        <fullName evidence="7">Thymic stromal cotransporter protein</fullName>
    </submittedName>
</protein>
<dbReference type="PANTHER" id="PTHR23507">
    <property type="entry name" value="ZGC:174356"/>
    <property type="match status" value="1"/>
</dbReference>
<feature type="transmembrane region" description="Helical" evidence="6">
    <location>
        <begin position="392"/>
        <end position="410"/>
    </location>
</feature>
<evidence type="ECO:0000256" key="5">
    <source>
        <dbReference type="SAM" id="MobiDB-lite"/>
    </source>
</evidence>
<feature type="transmembrane region" description="Helical" evidence="6">
    <location>
        <begin position="158"/>
        <end position="179"/>
    </location>
</feature>
<name>A0A226EP35_FOLCA</name>
<dbReference type="EMBL" id="LNIX01000002">
    <property type="protein sequence ID" value="OXA59269.1"/>
    <property type="molecule type" value="Genomic_DNA"/>
</dbReference>
<comment type="subcellular location">
    <subcellularLocation>
        <location evidence="1">Membrane</location>
        <topology evidence="1">Multi-pass membrane protein</topology>
    </subcellularLocation>
</comment>
<evidence type="ECO:0000256" key="4">
    <source>
        <dbReference type="ARBA" id="ARBA00023136"/>
    </source>
</evidence>
<keyword evidence="4 6" id="KW-0472">Membrane</keyword>
<feature type="transmembrane region" description="Helical" evidence="6">
    <location>
        <begin position="323"/>
        <end position="347"/>
    </location>
</feature>
<dbReference type="AlphaFoldDB" id="A0A226EP35"/>
<feature type="transmembrane region" description="Helical" evidence="6">
    <location>
        <begin position="185"/>
        <end position="213"/>
    </location>
</feature>
<comment type="caution">
    <text evidence="7">The sequence shown here is derived from an EMBL/GenBank/DDBJ whole genome shotgun (WGS) entry which is preliminary data.</text>
</comment>
<dbReference type="SUPFAM" id="SSF103473">
    <property type="entry name" value="MFS general substrate transporter"/>
    <property type="match status" value="1"/>
</dbReference>
<evidence type="ECO:0000256" key="2">
    <source>
        <dbReference type="ARBA" id="ARBA00022692"/>
    </source>
</evidence>
<feature type="transmembrane region" description="Helical" evidence="6">
    <location>
        <begin position="480"/>
        <end position="503"/>
    </location>
</feature>
<gene>
    <name evidence="7" type="ORF">Fcan01_05910</name>
</gene>
<feature type="transmembrane region" description="Helical" evidence="6">
    <location>
        <begin position="367"/>
        <end position="385"/>
    </location>
</feature>
<dbReference type="GO" id="GO:0016020">
    <property type="term" value="C:membrane"/>
    <property type="evidence" value="ECO:0007669"/>
    <property type="project" value="UniProtKB-SubCell"/>
</dbReference>
<evidence type="ECO:0000313" key="7">
    <source>
        <dbReference type="EMBL" id="OXA59269.1"/>
    </source>
</evidence>
<evidence type="ECO:0000256" key="3">
    <source>
        <dbReference type="ARBA" id="ARBA00022989"/>
    </source>
</evidence>
<dbReference type="GO" id="GO:0022857">
    <property type="term" value="F:transmembrane transporter activity"/>
    <property type="evidence" value="ECO:0007669"/>
    <property type="project" value="InterPro"/>
</dbReference>
<sequence>MEKDNDSKEDSTTAPTTPATSSTASSEDGRGIFEDSDSYSDISQKTFVGKVWHYLKSIRMEPGFLIYMTASVMGNIIASDLQIDRACRINIGYNDTVCNGVMSSNQTIKRRYKSEEEDVQKVISEIGIWSEVVENLFPIVFSLFLGTWSDVYGYKLPFLLAISGVTIRYAGLILCTYFNTWNAEIVALFSVLPGSLTGGRIAISMVVYSFVAVTSTLKERTVRMGILTAVRTFGRSSGSALGGYLKRSGKNYYFIFSLGGGLSLLSFLYILLIMPNPKKGNNPCGFKQDSKLEATKNIFNWKNVIESAKAFFKKREYGVREQLFLLVAILIFTMAPMQGEDSTLLLFVRNKLNWSTADYSEYGTFRMLIAFGGGLMSVGVLVTWLEVADWKLGCISCVSQVAGSLVYAFANNTLMMYIAPVVDILNGTMIIASRAMISKISPIAEMGKINSFIAVIDSTTPLWGNPLYQAVYRGTLDDFPGAFFILSAALTIPPLFLFSYFGWTKKGIPVHEQAARRNNKSTTEITDMKPI</sequence>
<accession>A0A226EP35</accession>
<evidence type="ECO:0000313" key="8">
    <source>
        <dbReference type="Proteomes" id="UP000198287"/>
    </source>
</evidence>
<dbReference type="Pfam" id="PF07690">
    <property type="entry name" value="MFS_1"/>
    <property type="match status" value="1"/>
</dbReference>
<dbReference type="InterPro" id="IPR036259">
    <property type="entry name" value="MFS_trans_sf"/>
</dbReference>
<feature type="region of interest" description="Disordered" evidence="5">
    <location>
        <begin position="1"/>
        <end position="37"/>
    </location>
</feature>
<dbReference type="Proteomes" id="UP000198287">
    <property type="component" value="Unassembled WGS sequence"/>
</dbReference>
<dbReference type="OrthoDB" id="3026777at2759"/>
<dbReference type="PANTHER" id="PTHR23507:SF1">
    <property type="entry name" value="FI18259P1-RELATED"/>
    <property type="match status" value="1"/>
</dbReference>
<evidence type="ECO:0000256" key="1">
    <source>
        <dbReference type="ARBA" id="ARBA00004141"/>
    </source>
</evidence>
<feature type="transmembrane region" description="Helical" evidence="6">
    <location>
        <begin position="251"/>
        <end position="272"/>
    </location>
</feature>
<feature type="compositionally biased region" description="Low complexity" evidence="5">
    <location>
        <begin position="12"/>
        <end position="26"/>
    </location>
</feature>
<organism evidence="7 8">
    <name type="scientific">Folsomia candida</name>
    <name type="common">Springtail</name>
    <dbReference type="NCBI Taxonomy" id="158441"/>
    <lineage>
        <taxon>Eukaryota</taxon>
        <taxon>Metazoa</taxon>
        <taxon>Ecdysozoa</taxon>
        <taxon>Arthropoda</taxon>
        <taxon>Hexapoda</taxon>
        <taxon>Collembola</taxon>
        <taxon>Entomobryomorpha</taxon>
        <taxon>Isotomoidea</taxon>
        <taxon>Isotomidae</taxon>
        <taxon>Proisotominae</taxon>
        <taxon>Folsomia</taxon>
    </lineage>
</organism>
<proteinExistence type="predicted"/>
<reference evidence="7 8" key="1">
    <citation type="submission" date="2015-12" db="EMBL/GenBank/DDBJ databases">
        <title>The genome of Folsomia candida.</title>
        <authorList>
            <person name="Faddeeva A."/>
            <person name="Derks M.F."/>
            <person name="Anvar Y."/>
            <person name="Smit S."/>
            <person name="Van Straalen N."/>
            <person name="Roelofs D."/>
        </authorList>
    </citation>
    <scope>NUCLEOTIDE SEQUENCE [LARGE SCALE GENOMIC DNA]</scope>
    <source>
        <strain evidence="7 8">VU population</strain>
        <tissue evidence="7">Whole body</tissue>
    </source>
</reference>
<dbReference type="InterPro" id="IPR011701">
    <property type="entry name" value="MFS"/>
</dbReference>
<dbReference type="Gene3D" id="1.20.1250.20">
    <property type="entry name" value="MFS general substrate transporter like domains"/>
    <property type="match status" value="1"/>
</dbReference>
<dbReference type="OMA" id="GRIAISM"/>
<keyword evidence="2 6" id="KW-0812">Transmembrane</keyword>
<keyword evidence="8" id="KW-1185">Reference proteome</keyword>
<evidence type="ECO:0000256" key="6">
    <source>
        <dbReference type="SAM" id="Phobius"/>
    </source>
</evidence>
<keyword evidence="3 6" id="KW-1133">Transmembrane helix</keyword>